<dbReference type="KEGG" id="lbc:LACBIDRAFT_322741"/>
<dbReference type="AlphaFoldDB" id="B0CXC7"/>
<dbReference type="GeneID" id="6071800"/>
<organism evidence="3">
    <name type="scientific">Laccaria bicolor (strain S238N-H82 / ATCC MYA-4686)</name>
    <name type="common">Bicoloured deceiver</name>
    <name type="synonym">Laccaria laccata var. bicolor</name>
    <dbReference type="NCBI Taxonomy" id="486041"/>
    <lineage>
        <taxon>Eukaryota</taxon>
        <taxon>Fungi</taxon>
        <taxon>Dikarya</taxon>
        <taxon>Basidiomycota</taxon>
        <taxon>Agaricomycotina</taxon>
        <taxon>Agaricomycetes</taxon>
        <taxon>Agaricomycetidae</taxon>
        <taxon>Agaricales</taxon>
        <taxon>Agaricineae</taxon>
        <taxon>Hydnangiaceae</taxon>
        <taxon>Laccaria</taxon>
    </lineage>
</organism>
<accession>B0CXC7</accession>
<evidence type="ECO:0000313" key="3">
    <source>
        <dbReference type="Proteomes" id="UP000001194"/>
    </source>
</evidence>
<reference evidence="2 3" key="1">
    <citation type="journal article" date="2008" name="Nature">
        <title>The genome of Laccaria bicolor provides insights into mycorrhizal symbiosis.</title>
        <authorList>
            <person name="Martin F."/>
            <person name="Aerts A."/>
            <person name="Ahren D."/>
            <person name="Brun A."/>
            <person name="Danchin E.G.J."/>
            <person name="Duchaussoy F."/>
            <person name="Gibon J."/>
            <person name="Kohler A."/>
            <person name="Lindquist E."/>
            <person name="Pereda V."/>
            <person name="Salamov A."/>
            <person name="Shapiro H.J."/>
            <person name="Wuyts J."/>
            <person name="Blaudez D."/>
            <person name="Buee M."/>
            <person name="Brokstein P."/>
            <person name="Canbaeck B."/>
            <person name="Cohen D."/>
            <person name="Courty P.E."/>
            <person name="Coutinho P.M."/>
            <person name="Delaruelle C."/>
            <person name="Detter J.C."/>
            <person name="Deveau A."/>
            <person name="DiFazio S."/>
            <person name="Duplessis S."/>
            <person name="Fraissinet-Tachet L."/>
            <person name="Lucic E."/>
            <person name="Frey-Klett P."/>
            <person name="Fourrey C."/>
            <person name="Feussner I."/>
            <person name="Gay G."/>
            <person name="Grimwood J."/>
            <person name="Hoegger P.J."/>
            <person name="Jain P."/>
            <person name="Kilaru S."/>
            <person name="Labbe J."/>
            <person name="Lin Y.C."/>
            <person name="Legue V."/>
            <person name="Le Tacon F."/>
            <person name="Marmeisse R."/>
            <person name="Melayah D."/>
            <person name="Montanini B."/>
            <person name="Muratet M."/>
            <person name="Nehls U."/>
            <person name="Niculita-Hirzel H."/>
            <person name="Oudot-Le Secq M.P."/>
            <person name="Peter M."/>
            <person name="Quesneville H."/>
            <person name="Rajashekar B."/>
            <person name="Reich M."/>
            <person name="Rouhier N."/>
            <person name="Schmutz J."/>
            <person name="Yin T."/>
            <person name="Chalot M."/>
            <person name="Henrissat B."/>
            <person name="Kuees U."/>
            <person name="Lucas S."/>
            <person name="Van de Peer Y."/>
            <person name="Podila G.K."/>
            <person name="Polle A."/>
            <person name="Pukkila P.J."/>
            <person name="Richardson P.M."/>
            <person name="Rouze P."/>
            <person name="Sanders I.R."/>
            <person name="Stajich J.E."/>
            <person name="Tunlid A."/>
            <person name="Tuskan G."/>
            <person name="Grigoriev I.V."/>
        </authorList>
    </citation>
    <scope>NUCLEOTIDE SEQUENCE [LARGE SCALE GENOMIC DNA]</scope>
    <source>
        <strain evidence="3">S238N-H82 / ATCC MYA-4686</strain>
    </source>
</reference>
<dbReference type="InParanoid" id="B0CXC7"/>
<name>B0CXC7_LACBS</name>
<evidence type="ECO:0000256" key="1">
    <source>
        <dbReference type="SAM" id="SignalP"/>
    </source>
</evidence>
<dbReference type="RefSeq" id="XP_001876143.1">
    <property type="nucleotide sequence ID" value="XM_001876108.1"/>
</dbReference>
<keyword evidence="1" id="KW-0732">Signal</keyword>
<proteinExistence type="predicted"/>
<feature type="signal peptide" evidence="1">
    <location>
        <begin position="1"/>
        <end position="21"/>
    </location>
</feature>
<gene>
    <name evidence="2" type="ORF">LACBIDRAFT_322741</name>
</gene>
<dbReference type="Proteomes" id="UP000001194">
    <property type="component" value="Unassembled WGS sequence"/>
</dbReference>
<dbReference type="EMBL" id="DS547093">
    <property type="protein sequence ID" value="EDR13645.1"/>
    <property type="molecule type" value="Genomic_DNA"/>
</dbReference>
<dbReference type="HOGENOM" id="CLU_927703_0_0_1"/>
<feature type="chain" id="PRO_5002748965" evidence="1">
    <location>
        <begin position="22"/>
        <end position="300"/>
    </location>
</feature>
<evidence type="ECO:0000313" key="2">
    <source>
        <dbReference type="EMBL" id="EDR13645.1"/>
    </source>
</evidence>
<sequence>MVRFSSVHWFFAVLWTEPLNTNNIDQTTNCACDGCQITVKQEALDINLRQPLRKLTSWVKFKILHKHSPMKLKQRKKIGGSHWLVGRNYRLNSKNSKPVEGRSRRHLIHTTLHCSLMPARVAAFTPWWIIDTPWILLFNMDLTTRMNLSSDLVPCQFLGGINAVNDNEDFWTNLNPIDLMLDSDTSGFWGDDPATDLSFDGMLYNFPDTFLPPPSLSLPPPSPLPPSSPLPLSPALLSSSPVKAVAAITPGTSTGVAAQGKHRKRGRNEVDKRDILPQGTWRSKAKAPPQEPICIIEWLS</sequence>
<keyword evidence="3" id="KW-1185">Reference proteome</keyword>
<protein>
    <submittedName>
        <fullName evidence="2">Predicted protein</fullName>
    </submittedName>
</protein>